<evidence type="ECO:0000256" key="2">
    <source>
        <dbReference type="ARBA" id="ARBA00022475"/>
    </source>
</evidence>
<dbReference type="RefSeq" id="WP_006881893.1">
    <property type="nucleotide sequence ID" value="NZ_AOIU01000004.1"/>
</dbReference>
<dbReference type="GO" id="GO:0005886">
    <property type="term" value="C:plasma membrane"/>
    <property type="evidence" value="ECO:0007669"/>
    <property type="project" value="UniProtKB-SubCell"/>
</dbReference>
<keyword evidence="5 6" id="KW-0472">Membrane</keyword>
<evidence type="ECO:0000256" key="5">
    <source>
        <dbReference type="ARBA" id="ARBA00023136"/>
    </source>
</evidence>
<dbReference type="PANTHER" id="PTHR30250">
    <property type="entry name" value="PST FAMILY PREDICTED COLANIC ACID TRANSPORTER"/>
    <property type="match status" value="1"/>
</dbReference>
<protein>
    <submittedName>
        <fullName evidence="7">Membrane protein involved in the export of O-antigen and teichoic acid</fullName>
    </submittedName>
</protein>
<evidence type="ECO:0000313" key="8">
    <source>
        <dbReference type="Proteomes" id="UP000011626"/>
    </source>
</evidence>
<keyword evidence="3 6" id="KW-0812">Transmembrane</keyword>
<comment type="caution">
    <text evidence="7">The sequence shown here is derived from an EMBL/GenBank/DDBJ whole genome shotgun (WGS) entry which is preliminary data.</text>
</comment>
<name>M0D623_9EURY</name>
<organism evidence="7 8">
    <name type="scientific">Halosimplex carlsbadense 2-9-1</name>
    <dbReference type="NCBI Taxonomy" id="797114"/>
    <lineage>
        <taxon>Archaea</taxon>
        <taxon>Methanobacteriati</taxon>
        <taxon>Methanobacteriota</taxon>
        <taxon>Stenosarchaea group</taxon>
        <taxon>Halobacteria</taxon>
        <taxon>Halobacteriales</taxon>
        <taxon>Haloarculaceae</taxon>
        <taxon>Halosimplex</taxon>
    </lineage>
</organism>
<dbReference type="AlphaFoldDB" id="M0D623"/>
<keyword evidence="4 6" id="KW-1133">Transmembrane helix</keyword>
<evidence type="ECO:0000256" key="4">
    <source>
        <dbReference type="ARBA" id="ARBA00022989"/>
    </source>
</evidence>
<reference evidence="7 8" key="1">
    <citation type="journal article" date="2014" name="PLoS Genet.">
        <title>Phylogenetically driven sequencing of extremely halophilic archaea reveals strategies for static and dynamic osmo-response.</title>
        <authorList>
            <person name="Becker E.A."/>
            <person name="Seitzer P.M."/>
            <person name="Tritt A."/>
            <person name="Larsen D."/>
            <person name="Krusor M."/>
            <person name="Yao A.I."/>
            <person name="Wu D."/>
            <person name="Madern D."/>
            <person name="Eisen J.A."/>
            <person name="Darling A.E."/>
            <person name="Facciotti M.T."/>
        </authorList>
    </citation>
    <scope>NUCLEOTIDE SEQUENCE [LARGE SCALE GENOMIC DNA]</scope>
    <source>
        <strain evidence="7 8">2-9-1</strain>
    </source>
</reference>
<feature type="transmembrane region" description="Helical" evidence="6">
    <location>
        <begin position="288"/>
        <end position="307"/>
    </location>
</feature>
<feature type="transmembrane region" description="Helical" evidence="6">
    <location>
        <begin position="382"/>
        <end position="401"/>
    </location>
</feature>
<evidence type="ECO:0000313" key="7">
    <source>
        <dbReference type="EMBL" id="ELZ30308.1"/>
    </source>
</evidence>
<dbReference type="eggNOG" id="arCOG02209">
    <property type="taxonomic scope" value="Archaea"/>
</dbReference>
<feature type="transmembrane region" description="Helical" evidence="6">
    <location>
        <begin position="164"/>
        <end position="184"/>
    </location>
</feature>
<dbReference type="PATRIC" id="fig|797114.5.peg.239"/>
<evidence type="ECO:0000256" key="1">
    <source>
        <dbReference type="ARBA" id="ARBA00004651"/>
    </source>
</evidence>
<proteinExistence type="predicted"/>
<feature type="transmembrane region" description="Helical" evidence="6">
    <location>
        <begin position="216"/>
        <end position="235"/>
    </location>
</feature>
<comment type="subcellular location">
    <subcellularLocation>
        <location evidence="1">Cell membrane</location>
        <topology evidence="1">Multi-pass membrane protein</topology>
    </subcellularLocation>
</comment>
<dbReference type="Pfam" id="PF13440">
    <property type="entry name" value="Polysacc_synt_3"/>
    <property type="match status" value="1"/>
</dbReference>
<dbReference type="OrthoDB" id="112053at2157"/>
<sequence>MDIIKSSIKILIARVGKSASQFLAVVLFSRALGASPLGTYYPFIALLGIVSIPATFGLATATEKRISEGEDPERHLGTAITLRLGFVTIISIVLYVGRGYIDQFFGSELALLFIATLFAKQASDFSLNVLRGELRVGETALIEVIRPLCWLVVGYALYLEGFGVRGLIYGYLVGCILMAVVGWWKVSTGVSLPSLAHARSLLSFGKYSAIAETGGYIYSWIDVVILSLFVSYGITATRADIGAYENAWRLTLVVMLLSRSIATTVFPQFSRWESEDALKQIESVIPRATLPGLMIVIPAFAGTTILAEDLLSILFGPEFTVAALALTILAGERILQAFHSILGQVIWGINKPKLAAYPILISATVNLVLNVLLIWMFGIVGAAVATLVSSAVLLGFQIHYLRQFMEISLPIQEGAWCAVSASAMWVVVRLVYESMSVDSLLELAAIVAVGAVTYGLIIVLYKPLREFLTEMTRTALPVDSQ</sequence>
<dbReference type="PANTHER" id="PTHR30250:SF11">
    <property type="entry name" value="O-ANTIGEN TRANSPORTER-RELATED"/>
    <property type="match status" value="1"/>
</dbReference>
<feature type="transmembrane region" description="Helical" evidence="6">
    <location>
        <begin position="319"/>
        <end position="342"/>
    </location>
</feature>
<accession>M0D623</accession>
<feature type="transmembrane region" description="Helical" evidence="6">
    <location>
        <begin position="354"/>
        <end position="376"/>
    </location>
</feature>
<feature type="transmembrane region" description="Helical" evidence="6">
    <location>
        <begin position="43"/>
        <end position="63"/>
    </location>
</feature>
<evidence type="ECO:0000256" key="6">
    <source>
        <dbReference type="SAM" id="Phobius"/>
    </source>
</evidence>
<dbReference type="InterPro" id="IPR050833">
    <property type="entry name" value="Poly_Biosynth_Transport"/>
</dbReference>
<keyword evidence="8" id="KW-1185">Reference proteome</keyword>
<dbReference type="EMBL" id="AOIU01000004">
    <property type="protein sequence ID" value="ELZ30308.1"/>
    <property type="molecule type" value="Genomic_DNA"/>
</dbReference>
<feature type="transmembrane region" description="Helical" evidence="6">
    <location>
        <begin position="247"/>
        <end position="267"/>
    </location>
</feature>
<gene>
    <name evidence="7" type="ORF">C475_01197</name>
</gene>
<evidence type="ECO:0000256" key="3">
    <source>
        <dbReference type="ARBA" id="ARBA00022692"/>
    </source>
</evidence>
<dbReference type="CDD" id="cd13128">
    <property type="entry name" value="MATE_Wzx_like"/>
    <property type="match status" value="1"/>
</dbReference>
<feature type="transmembrane region" description="Helical" evidence="6">
    <location>
        <begin position="75"/>
        <end position="97"/>
    </location>
</feature>
<keyword evidence="2" id="KW-1003">Cell membrane</keyword>
<feature type="transmembrane region" description="Helical" evidence="6">
    <location>
        <begin position="443"/>
        <end position="461"/>
    </location>
</feature>
<dbReference type="Proteomes" id="UP000011626">
    <property type="component" value="Unassembled WGS sequence"/>
</dbReference>
<dbReference type="STRING" id="797114.C475_01197"/>